<sequence length="935" mass="106959">MVRLLRLFLFFFSFGLCSQELPPIQNFAPSEYKGENQNWAISQSQEKTIFVANNKNLLEFNGAEWTAYPSPNETVIRSVRVIGDKVFTGCYMEFGYWDRNAFGMLEYTSISDQLDIEFIPDEEFWNILDIGDYIIFQSKNRIYIYNTADASVFTIDSINTLPKIFNVGQSIYFQRFNEGIFKIQGGTDILVFADPAILEDEVVGIFQDNDNLLILTRRKGFFKTEGGALVKWDISADNLLSNVNVYSSMRLQDQGFALGTISNGLLLLDPDGTLLYHVKQVNGLQNNTVLSLFEDFDKNVWLGLDNGISYINLKSPFRVYHDSEGFVGSVYDAVVQGETLYLGTNQGLFYKNLENDSGFTQINGTQGQVWSLFVYDDTFFCAHHTGTFVIEGNRAKKIADIPGTWKIGKVEGSPEYLLQGNYDGLYVLENKNGAWGLRNKVEGFDNSARYFEKFDDAIFVNHEYKGVFRMDIDDSMTAAKDIRVDTLLKGSNSSILKFKDELLYASRKGILKYDTAQRKFVKDSILSEIYTRDEFTSGKLITDDRNNYLWVFADTDINYVTSGNLTNTPSINQIPLSANERSGIVGYESVIGLPQEQSYLFGSSSGYITAKIDDFEVDDFQVNLKNIRKTGKNLDEKQQAMVALNADGDFKSNENNFTISYAAAVYNKYLKPEYQFQLQGIYPNWSAWSETSKTTFENLPPGDYTFNVRAKAGDKISENVASYSFKVARPWYISNVFIALYVMGILLTSIVIHNAYKRFYHKRQEKLIEKNERDLALAQAENEKEIIRIKNEQLREDFNTKSKELAASTMSIIRKNELLSKIKELLVVHVKDKDAVKPIINTIDSSLNQRDDWEMFKEAFNNADRKFLKKLKKAHPNLSPNDIRLCAYLRLNLSSKEIAPLLNISARSVEIKRYRLRKKMNLDHDENLVNYILKL</sequence>
<dbReference type="Gene3D" id="2.60.40.10">
    <property type="entry name" value="Immunoglobulins"/>
    <property type="match status" value="1"/>
</dbReference>
<evidence type="ECO:0000256" key="2">
    <source>
        <dbReference type="SAM" id="Phobius"/>
    </source>
</evidence>
<feature type="transmembrane region" description="Helical" evidence="2">
    <location>
        <begin position="731"/>
        <end position="756"/>
    </location>
</feature>
<dbReference type="InterPro" id="IPR016032">
    <property type="entry name" value="Sig_transdc_resp-reg_C-effctor"/>
</dbReference>
<feature type="signal peptide" evidence="3">
    <location>
        <begin position="1"/>
        <end position="18"/>
    </location>
</feature>
<dbReference type="Pfam" id="PF07495">
    <property type="entry name" value="Y_Y_Y"/>
    <property type="match status" value="1"/>
</dbReference>
<evidence type="ECO:0000313" key="5">
    <source>
        <dbReference type="EMBL" id="TAI48446.1"/>
    </source>
</evidence>
<dbReference type="InterPro" id="IPR000792">
    <property type="entry name" value="Tscrpt_reg_LuxR_C"/>
</dbReference>
<keyword evidence="6" id="KW-1185">Reference proteome</keyword>
<keyword evidence="2" id="KW-0472">Membrane</keyword>
<feature type="coiled-coil region" evidence="1">
    <location>
        <begin position="761"/>
        <end position="797"/>
    </location>
</feature>
<dbReference type="OrthoDB" id="1090267at2"/>
<dbReference type="InterPro" id="IPR015943">
    <property type="entry name" value="WD40/YVTN_repeat-like_dom_sf"/>
</dbReference>
<reference evidence="5 6" key="1">
    <citation type="submission" date="2019-02" db="EMBL/GenBank/DDBJ databases">
        <title>Draft genome sequence of Muricauda sp. 176CP4-71.</title>
        <authorList>
            <person name="Park J.-S."/>
        </authorList>
    </citation>
    <scope>NUCLEOTIDE SEQUENCE [LARGE SCALE GENOMIC DNA]</scope>
    <source>
        <strain evidence="5 6">176CP4-71</strain>
    </source>
</reference>
<evidence type="ECO:0000313" key="6">
    <source>
        <dbReference type="Proteomes" id="UP000291981"/>
    </source>
</evidence>
<keyword evidence="2" id="KW-1133">Transmembrane helix</keyword>
<dbReference type="AlphaFoldDB" id="A0A4Q8QJN8"/>
<keyword evidence="3" id="KW-0732">Signal</keyword>
<comment type="caution">
    <text evidence="5">The sequence shown here is derived from an EMBL/GenBank/DDBJ whole genome shotgun (WGS) entry which is preliminary data.</text>
</comment>
<gene>
    <name evidence="5" type="ORF">EW142_01175</name>
</gene>
<dbReference type="GO" id="GO:0003677">
    <property type="term" value="F:DNA binding"/>
    <property type="evidence" value="ECO:0007669"/>
    <property type="project" value="InterPro"/>
</dbReference>
<dbReference type="SUPFAM" id="SSF69304">
    <property type="entry name" value="Tricorn protease N-terminal domain"/>
    <property type="match status" value="1"/>
</dbReference>
<evidence type="ECO:0000256" key="1">
    <source>
        <dbReference type="SAM" id="Coils"/>
    </source>
</evidence>
<dbReference type="Pfam" id="PF00196">
    <property type="entry name" value="GerE"/>
    <property type="match status" value="1"/>
</dbReference>
<proteinExistence type="predicted"/>
<dbReference type="EMBL" id="SGIU01000001">
    <property type="protein sequence ID" value="TAI48446.1"/>
    <property type="molecule type" value="Genomic_DNA"/>
</dbReference>
<keyword evidence="1" id="KW-0175">Coiled coil</keyword>
<dbReference type="SUPFAM" id="SSF46894">
    <property type="entry name" value="C-terminal effector domain of the bipartite response regulators"/>
    <property type="match status" value="1"/>
</dbReference>
<evidence type="ECO:0000256" key="3">
    <source>
        <dbReference type="SAM" id="SignalP"/>
    </source>
</evidence>
<dbReference type="InterPro" id="IPR011123">
    <property type="entry name" value="Y_Y_Y"/>
</dbReference>
<dbReference type="GO" id="GO:0006355">
    <property type="term" value="P:regulation of DNA-templated transcription"/>
    <property type="evidence" value="ECO:0007669"/>
    <property type="project" value="InterPro"/>
</dbReference>
<keyword evidence="2" id="KW-0812">Transmembrane</keyword>
<protein>
    <submittedName>
        <fullName evidence="5">LuxR family transcriptional regulator</fullName>
    </submittedName>
</protein>
<name>A0A4Q8QJN8_9FLAO</name>
<dbReference type="SMART" id="SM00421">
    <property type="entry name" value="HTH_LUXR"/>
    <property type="match status" value="1"/>
</dbReference>
<feature type="domain" description="HTH luxR-type" evidence="4">
    <location>
        <begin position="875"/>
        <end position="932"/>
    </location>
</feature>
<accession>A0A4Q8QJN8</accession>
<dbReference type="Gene3D" id="1.10.10.10">
    <property type="entry name" value="Winged helix-like DNA-binding domain superfamily/Winged helix DNA-binding domain"/>
    <property type="match status" value="1"/>
</dbReference>
<dbReference type="Proteomes" id="UP000291981">
    <property type="component" value="Unassembled WGS sequence"/>
</dbReference>
<organism evidence="5 6">
    <name type="scientific">Flagellimonas allohymeniacidonis</name>
    <dbReference type="NCBI Taxonomy" id="2517819"/>
    <lineage>
        <taxon>Bacteria</taxon>
        <taxon>Pseudomonadati</taxon>
        <taxon>Bacteroidota</taxon>
        <taxon>Flavobacteriia</taxon>
        <taxon>Flavobacteriales</taxon>
        <taxon>Flavobacteriaceae</taxon>
        <taxon>Flagellimonas</taxon>
    </lineage>
</organism>
<dbReference type="InterPro" id="IPR036388">
    <property type="entry name" value="WH-like_DNA-bd_sf"/>
</dbReference>
<dbReference type="InterPro" id="IPR013783">
    <property type="entry name" value="Ig-like_fold"/>
</dbReference>
<evidence type="ECO:0000259" key="4">
    <source>
        <dbReference type="SMART" id="SM00421"/>
    </source>
</evidence>
<feature type="chain" id="PRO_5020405806" evidence="3">
    <location>
        <begin position="19"/>
        <end position="935"/>
    </location>
</feature>
<dbReference type="Gene3D" id="2.130.10.10">
    <property type="entry name" value="YVTN repeat-like/Quinoprotein amine dehydrogenase"/>
    <property type="match status" value="2"/>
</dbReference>